<gene>
    <name evidence="1" type="ORF">MJG53_005183</name>
</gene>
<organism evidence="1 2">
    <name type="scientific">Ovis ammon polii x Ovis aries</name>
    <dbReference type="NCBI Taxonomy" id="2918886"/>
    <lineage>
        <taxon>Eukaryota</taxon>
        <taxon>Metazoa</taxon>
        <taxon>Chordata</taxon>
        <taxon>Craniata</taxon>
        <taxon>Vertebrata</taxon>
        <taxon>Euteleostomi</taxon>
        <taxon>Mammalia</taxon>
        <taxon>Eutheria</taxon>
        <taxon>Laurasiatheria</taxon>
        <taxon>Artiodactyla</taxon>
        <taxon>Ruminantia</taxon>
        <taxon>Pecora</taxon>
        <taxon>Bovidae</taxon>
        <taxon>Caprinae</taxon>
        <taxon>Ovis</taxon>
    </lineage>
</organism>
<comment type="caution">
    <text evidence="1">The sequence shown here is derived from an EMBL/GenBank/DDBJ whole genome shotgun (WGS) entry which is preliminary data.</text>
</comment>
<dbReference type="EMBL" id="CM043028">
    <property type="protein sequence ID" value="KAI4587396.1"/>
    <property type="molecule type" value="Genomic_DNA"/>
</dbReference>
<proteinExistence type="predicted"/>
<name>A0ACB9VCD9_9CETA</name>
<dbReference type="Proteomes" id="UP001057279">
    <property type="component" value="Linkage Group LG03"/>
</dbReference>
<evidence type="ECO:0000313" key="2">
    <source>
        <dbReference type="Proteomes" id="UP001057279"/>
    </source>
</evidence>
<protein>
    <submittedName>
        <fullName evidence="1">Uncharacterized protein</fullName>
    </submittedName>
</protein>
<evidence type="ECO:0000313" key="1">
    <source>
        <dbReference type="EMBL" id="KAI4587396.1"/>
    </source>
</evidence>
<accession>A0ACB9VCD9</accession>
<sequence>MGLLPLRQPGIPRPPPPFSRRRNPHLTAPASYLWPAEDYARRSGERVVVQRLRFCTPSERTQVQCLIREPCRSTQLKRTHICNEDQRPCMLQQRPGANKKINILKMFFSLLIFVKSNHLLIKEKEAWADREIRGKRSTVTRERDGKDEKRKLEKNIMERPFFKSQLVIESIPKFQIFSNKRSPDVEGAAISQMEERPNATDFKDLVSRCRAGETRSALIIPE</sequence>
<keyword evidence="2" id="KW-1185">Reference proteome</keyword>
<reference evidence="1" key="1">
    <citation type="submission" date="2022-03" db="EMBL/GenBank/DDBJ databases">
        <title>Genomic analyses of argali, domestic sheep and their hybrids provide insights into chromosomal evolution, heterosis and genetic basis of agronomic traits.</title>
        <authorList>
            <person name="Li M."/>
        </authorList>
    </citation>
    <scope>NUCLEOTIDE SEQUENCE</scope>
    <source>
        <strain evidence="1">F1 hybrid</strain>
    </source>
</reference>